<accession>A0ABQ2E1X2</accession>
<reference evidence="4" key="1">
    <citation type="journal article" date="2019" name="Int. J. Syst. Evol. Microbiol.">
        <title>The Global Catalogue of Microorganisms (GCM) 10K type strain sequencing project: providing services to taxonomists for standard genome sequencing and annotation.</title>
        <authorList>
            <consortium name="The Broad Institute Genomics Platform"/>
            <consortium name="The Broad Institute Genome Sequencing Center for Infectious Disease"/>
            <person name="Wu L."/>
            <person name="Ma J."/>
        </authorList>
    </citation>
    <scope>NUCLEOTIDE SEQUENCE [LARGE SCALE GENOMIC DNA]</scope>
    <source>
        <strain evidence="4">CGMCC 4.7275</strain>
    </source>
</reference>
<organism evidence="3 4">
    <name type="scientific">Streptomyces camponoticapitis</name>
    <dbReference type="NCBI Taxonomy" id="1616125"/>
    <lineage>
        <taxon>Bacteria</taxon>
        <taxon>Bacillati</taxon>
        <taxon>Actinomycetota</taxon>
        <taxon>Actinomycetes</taxon>
        <taxon>Kitasatosporales</taxon>
        <taxon>Streptomycetaceae</taxon>
        <taxon>Streptomyces</taxon>
    </lineage>
</organism>
<dbReference type="EMBL" id="BMMV01000005">
    <property type="protein sequence ID" value="GGJ88090.1"/>
    <property type="molecule type" value="Genomic_DNA"/>
</dbReference>
<dbReference type="CDD" id="cd16936">
    <property type="entry name" value="HATPase_RsbW-like"/>
    <property type="match status" value="1"/>
</dbReference>
<sequence>MARYQESGCVQRRPWEVPFTAEPRVVARVRRAIRLHLSLWGLSDLEDVAQVCVSELVANVITHVGPGTPVTLAVSTDGAHLRIELTDPDARTMPTLLAPTPGAESGRGLMILDAMADRWGVISRPDSKVVWCELATGPEASREQPTNPRVAQAEMTIVRHRSLQCSSSEEVSPLATAVAETAAIDLIADVLHWLHAHGCDPDEALDRAQTHYEAELEGARPGNGHV</sequence>
<evidence type="ECO:0000259" key="2">
    <source>
        <dbReference type="Pfam" id="PF13581"/>
    </source>
</evidence>
<keyword evidence="1" id="KW-0808">Transferase</keyword>
<name>A0ABQ2E1X2_9ACTN</name>
<keyword evidence="4" id="KW-1185">Reference proteome</keyword>
<dbReference type="SUPFAM" id="SSF55874">
    <property type="entry name" value="ATPase domain of HSP90 chaperone/DNA topoisomerase II/histidine kinase"/>
    <property type="match status" value="1"/>
</dbReference>
<evidence type="ECO:0000313" key="3">
    <source>
        <dbReference type="EMBL" id="GGJ88090.1"/>
    </source>
</evidence>
<proteinExistence type="predicted"/>
<dbReference type="Pfam" id="PF13581">
    <property type="entry name" value="HATPase_c_2"/>
    <property type="match status" value="1"/>
</dbReference>
<dbReference type="RefSeq" id="WP_189106955.1">
    <property type="nucleotide sequence ID" value="NZ_BMMV01000005.1"/>
</dbReference>
<keyword evidence="1" id="KW-0418">Kinase</keyword>
<feature type="domain" description="Histidine kinase/HSP90-like ATPase" evidence="2">
    <location>
        <begin position="19"/>
        <end position="131"/>
    </location>
</feature>
<dbReference type="PANTHER" id="PTHR35526">
    <property type="entry name" value="ANTI-SIGMA-F FACTOR RSBW-RELATED"/>
    <property type="match status" value="1"/>
</dbReference>
<gene>
    <name evidence="3" type="ORF">GCM10011583_19420</name>
</gene>
<dbReference type="InterPro" id="IPR050267">
    <property type="entry name" value="Anti-sigma-factor_SerPK"/>
</dbReference>
<dbReference type="PANTHER" id="PTHR35526:SF3">
    <property type="entry name" value="ANTI-SIGMA-F FACTOR RSBW"/>
    <property type="match status" value="1"/>
</dbReference>
<dbReference type="Proteomes" id="UP000660265">
    <property type="component" value="Unassembled WGS sequence"/>
</dbReference>
<dbReference type="Gene3D" id="3.30.565.10">
    <property type="entry name" value="Histidine kinase-like ATPase, C-terminal domain"/>
    <property type="match status" value="1"/>
</dbReference>
<dbReference type="InterPro" id="IPR003594">
    <property type="entry name" value="HATPase_dom"/>
</dbReference>
<evidence type="ECO:0000256" key="1">
    <source>
        <dbReference type="ARBA" id="ARBA00022527"/>
    </source>
</evidence>
<protein>
    <recommendedName>
        <fullName evidence="2">Histidine kinase/HSP90-like ATPase domain-containing protein</fullName>
    </recommendedName>
</protein>
<evidence type="ECO:0000313" key="4">
    <source>
        <dbReference type="Proteomes" id="UP000660265"/>
    </source>
</evidence>
<keyword evidence="1" id="KW-0723">Serine/threonine-protein kinase</keyword>
<dbReference type="InterPro" id="IPR036890">
    <property type="entry name" value="HATPase_C_sf"/>
</dbReference>
<comment type="caution">
    <text evidence="3">The sequence shown here is derived from an EMBL/GenBank/DDBJ whole genome shotgun (WGS) entry which is preliminary data.</text>
</comment>